<dbReference type="FunFam" id="1.25.40.10:FF:000280">
    <property type="entry name" value="Pentatricopeptide repeat-containing protein"/>
    <property type="match status" value="1"/>
</dbReference>
<dbReference type="PANTHER" id="PTHR47926">
    <property type="entry name" value="PENTATRICOPEPTIDE REPEAT-CONTAINING PROTEIN"/>
    <property type="match status" value="1"/>
</dbReference>
<dbReference type="Gene3D" id="1.25.40.10">
    <property type="entry name" value="Tetratricopeptide repeat domain"/>
    <property type="match status" value="4"/>
</dbReference>
<dbReference type="NCBIfam" id="TIGR00756">
    <property type="entry name" value="PPR"/>
    <property type="match status" value="4"/>
</dbReference>
<dbReference type="FunFam" id="1.25.40.10:FF:000393">
    <property type="entry name" value="Pentatricopeptide repeat-containing protein At1g20230"/>
    <property type="match status" value="1"/>
</dbReference>
<gene>
    <name evidence="3" type="ORF">PHJA_000280800</name>
</gene>
<dbReference type="PROSITE" id="PS51375">
    <property type="entry name" value="PPR"/>
    <property type="match status" value="6"/>
</dbReference>
<dbReference type="Pfam" id="PF20431">
    <property type="entry name" value="E_motif"/>
    <property type="match status" value="1"/>
</dbReference>
<feature type="repeat" description="PPR" evidence="2">
    <location>
        <begin position="394"/>
        <end position="428"/>
    </location>
</feature>
<feature type="repeat" description="PPR" evidence="2">
    <location>
        <begin position="253"/>
        <end position="287"/>
    </location>
</feature>
<evidence type="ECO:0000313" key="3">
    <source>
        <dbReference type="EMBL" id="GFP81375.1"/>
    </source>
</evidence>
<dbReference type="Pfam" id="PF13041">
    <property type="entry name" value="PPR_2"/>
    <property type="match status" value="2"/>
</dbReference>
<dbReference type="InterPro" id="IPR002885">
    <property type="entry name" value="PPR_rpt"/>
</dbReference>
<organism evidence="3 4">
    <name type="scientific">Phtheirospermum japonicum</name>
    <dbReference type="NCBI Taxonomy" id="374723"/>
    <lineage>
        <taxon>Eukaryota</taxon>
        <taxon>Viridiplantae</taxon>
        <taxon>Streptophyta</taxon>
        <taxon>Embryophyta</taxon>
        <taxon>Tracheophyta</taxon>
        <taxon>Spermatophyta</taxon>
        <taxon>Magnoliopsida</taxon>
        <taxon>eudicotyledons</taxon>
        <taxon>Gunneridae</taxon>
        <taxon>Pentapetalae</taxon>
        <taxon>asterids</taxon>
        <taxon>lamiids</taxon>
        <taxon>Lamiales</taxon>
        <taxon>Orobanchaceae</taxon>
        <taxon>Orobanchaceae incertae sedis</taxon>
        <taxon>Phtheirospermum</taxon>
    </lineage>
</organism>
<evidence type="ECO:0000313" key="4">
    <source>
        <dbReference type="Proteomes" id="UP000653305"/>
    </source>
</evidence>
<dbReference type="OrthoDB" id="881013at2759"/>
<keyword evidence="1" id="KW-0677">Repeat</keyword>
<name>A0A830BBJ2_9LAMI</name>
<feature type="repeat" description="PPR" evidence="2">
    <location>
        <begin position="18"/>
        <end position="52"/>
    </location>
</feature>
<dbReference type="PANTHER" id="PTHR47926:SF389">
    <property type="entry name" value="PENTATRICOPEPTIDE PROTEIN-RELATED"/>
    <property type="match status" value="1"/>
</dbReference>
<evidence type="ECO:0000256" key="2">
    <source>
        <dbReference type="PROSITE-ProRule" id="PRU00708"/>
    </source>
</evidence>
<comment type="caution">
    <text evidence="3">The sequence shown here is derived from an EMBL/GenBank/DDBJ whole genome shotgun (WGS) entry which is preliminary data.</text>
</comment>
<dbReference type="GO" id="GO:0009451">
    <property type="term" value="P:RNA modification"/>
    <property type="evidence" value="ECO:0007669"/>
    <property type="project" value="InterPro"/>
</dbReference>
<proteinExistence type="predicted"/>
<accession>A0A830BBJ2</accession>
<feature type="repeat" description="PPR" evidence="2">
    <location>
        <begin position="154"/>
        <end position="188"/>
    </location>
</feature>
<dbReference type="Proteomes" id="UP000653305">
    <property type="component" value="Unassembled WGS sequence"/>
</dbReference>
<dbReference type="InterPro" id="IPR046960">
    <property type="entry name" value="PPR_At4g14850-like_plant"/>
</dbReference>
<dbReference type="FunFam" id="1.25.40.10:FF:000144">
    <property type="entry name" value="Pentatricopeptide repeat-containing protein, mitochondrial"/>
    <property type="match status" value="1"/>
</dbReference>
<dbReference type="Pfam" id="PF01535">
    <property type="entry name" value="PPR"/>
    <property type="match status" value="4"/>
</dbReference>
<feature type="repeat" description="PPR" evidence="2">
    <location>
        <begin position="119"/>
        <end position="153"/>
    </location>
</feature>
<protein>
    <submittedName>
        <fullName evidence="3">Putative pentatricopeptide repeat-containing protein at1g17630</fullName>
    </submittedName>
</protein>
<dbReference type="EMBL" id="BMAC01000029">
    <property type="protein sequence ID" value="GFP81375.1"/>
    <property type="molecule type" value="Genomic_DNA"/>
</dbReference>
<dbReference type="GO" id="GO:0003723">
    <property type="term" value="F:RNA binding"/>
    <property type="evidence" value="ECO:0007669"/>
    <property type="project" value="InterPro"/>
</dbReference>
<dbReference type="FunFam" id="1.25.40.10:FF:000344">
    <property type="entry name" value="Pentatricopeptide repeat-containing protein"/>
    <property type="match status" value="1"/>
</dbReference>
<evidence type="ECO:0000256" key="1">
    <source>
        <dbReference type="ARBA" id="ARBA00022737"/>
    </source>
</evidence>
<dbReference type="InterPro" id="IPR011990">
    <property type="entry name" value="TPR-like_helical_dom_sf"/>
</dbReference>
<feature type="repeat" description="PPR" evidence="2">
    <location>
        <begin position="292"/>
        <end position="327"/>
    </location>
</feature>
<sequence length="622" mass="69907">MNDARKVFDTCPDVCFSSSLFWNSMLRAYISGFKHENALELYHIMRKLNVQPDGFGFPLIIKACTMRSNVRLCQIVHCHVIQLGFAKNLHVGNELVGMYAEIGWTQVASLVFDQMPLRNHVSWNVMISGFAKNNDCNNAFGTFRRMENEGWVPNAVTWTSLISSFSRCGFIDKIWDFYVLMREKGVDFTAESVAVVLSVCSETPVKGEIVHEHVITAGFQNYIFVRNALITMYGRNGYVKKVECLFSELESKSIVSWNALISAYAQSGFCDEAYNAFLRLKNLDRNLNVRPNVVTWTAVINGFATAGLNKETTLELFRQMQFARVSANSVTLGSILSVCAELSALPLGREIHARAVRKYMDNDILVTNSLINMYMKCGSLKTGHSIFQRMYSRDVTSWNIMITGFGMHGLGDTGLDFFYEMVKLGFNPDEITFVAVLSACSHSGLVSEGREIFNRMSGGFEIEPQVEHYSCIVDLYGRAGLIKEASEILKSMPMEPNTQVWGALLNSCKMHKSTGFAEETASRIFDLDGQGTGSYMLLSNLYASSGRWDESAKVRMRARIRGLKKVPGQSWIEVKKKVYAFSAGKAEDLNVEELYGVLNDLNLQMVMESCDVSDDAKEEYAY</sequence>
<dbReference type="InterPro" id="IPR046848">
    <property type="entry name" value="E_motif"/>
</dbReference>
<keyword evidence="4" id="KW-1185">Reference proteome</keyword>
<reference evidence="3" key="1">
    <citation type="submission" date="2020-07" db="EMBL/GenBank/DDBJ databases">
        <title>Ethylene signaling mediates host invasion by parasitic plants.</title>
        <authorList>
            <person name="Yoshida S."/>
        </authorList>
    </citation>
    <scope>NUCLEOTIDE SEQUENCE</scope>
    <source>
        <strain evidence="3">Okayama</strain>
    </source>
</reference>
<dbReference type="AlphaFoldDB" id="A0A830BBJ2"/>
<dbReference type="Pfam" id="PF13812">
    <property type="entry name" value="PPR_3"/>
    <property type="match status" value="1"/>
</dbReference>